<feature type="compositionally biased region" description="Polar residues" evidence="1">
    <location>
        <begin position="388"/>
        <end position="402"/>
    </location>
</feature>
<feature type="compositionally biased region" description="Low complexity" evidence="1">
    <location>
        <begin position="128"/>
        <end position="139"/>
    </location>
</feature>
<feature type="compositionally biased region" description="Acidic residues" evidence="1">
    <location>
        <begin position="140"/>
        <end position="149"/>
    </location>
</feature>
<dbReference type="KEGG" id="bgok:Pr1d_22280"/>
<dbReference type="RefSeq" id="WP_148073512.1">
    <property type="nucleotide sequence ID" value="NZ_CP042913.1"/>
</dbReference>
<feature type="compositionally biased region" description="Polar residues" evidence="1">
    <location>
        <begin position="91"/>
        <end position="106"/>
    </location>
</feature>
<feature type="region of interest" description="Disordered" evidence="1">
    <location>
        <begin position="375"/>
        <end position="465"/>
    </location>
</feature>
<dbReference type="EMBL" id="CP042913">
    <property type="protein sequence ID" value="QEG34939.1"/>
    <property type="molecule type" value="Genomic_DNA"/>
</dbReference>
<dbReference type="OrthoDB" id="282621at2"/>
<dbReference type="AlphaFoldDB" id="A0A5B9QB05"/>
<feature type="region of interest" description="Disordered" evidence="1">
    <location>
        <begin position="80"/>
        <end position="149"/>
    </location>
</feature>
<sequence>MPTANDTTGFNLNRRLYPALLLGTLMASLFATSGCRSTRDNQIDILERELRAQEDYIYELEDYVVEYSDKLRQCRCSQPHVASVTKPTPAPKQTSKSNTRQSTQSTVEKKPARRTLQEPREESILDSVEPASEPAVESEVPVEELEVPELDLEIGEPISSDEEHEAAILADSEGIEHEQDPNTIRIPNPVAYQTAGYDELEESTDIPFEVETLENLDDTEAVAEAETQSPSVRKAERLVIAYVFRDSTESPKPSSLLSVIEARDSRNEPAAFDGKVSLMVMQGDPEAPTRIKRWDFTEEETAAAWQTSQFGDGLHLELPLEDTQLPEGPFELWVRLESADGGKLLSQIPMEAQTLATMEDVDVEQMADGALESPLGETEEAEIASINPLRSGNKKSVSTTPLASVDSASKAEPQWRAATHFSSGANSGFSTTATEKKWNISTTPIPRDSQPASTTAGKQRWTSRR</sequence>
<accession>A0A5B9QB05</accession>
<gene>
    <name evidence="2" type="ORF">Pr1d_22280</name>
</gene>
<feature type="compositionally biased region" description="Basic and acidic residues" evidence="1">
    <location>
        <begin position="107"/>
        <end position="123"/>
    </location>
</feature>
<dbReference type="Proteomes" id="UP000323917">
    <property type="component" value="Chromosome"/>
</dbReference>
<evidence type="ECO:0000313" key="3">
    <source>
        <dbReference type="Proteomes" id="UP000323917"/>
    </source>
</evidence>
<feature type="compositionally biased region" description="Polar residues" evidence="1">
    <location>
        <begin position="420"/>
        <end position="457"/>
    </location>
</feature>
<evidence type="ECO:0000313" key="2">
    <source>
        <dbReference type="EMBL" id="QEG34939.1"/>
    </source>
</evidence>
<reference evidence="2 3" key="1">
    <citation type="submission" date="2019-08" db="EMBL/GenBank/DDBJ databases">
        <title>Deep-cultivation of Planctomycetes and their phenomic and genomic characterization uncovers novel biology.</title>
        <authorList>
            <person name="Wiegand S."/>
            <person name="Jogler M."/>
            <person name="Boedeker C."/>
            <person name="Pinto D."/>
            <person name="Vollmers J."/>
            <person name="Rivas-Marin E."/>
            <person name="Kohn T."/>
            <person name="Peeters S.H."/>
            <person name="Heuer A."/>
            <person name="Rast P."/>
            <person name="Oberbeckmann S."/>
            <person name="Bunk B."/>
            <person name="Jeske O."/>
            <person name="Meyerdierks A."/>
            <person name="Storesund J.E."/>
            <person name="Kallscheuer N."/>
            <person name="Luecker S."/>
            <person name="Lage O.M."/>
            <person name="Pohl T."/>
            <person name="Merkel B.J."/>
            <person name="Hornburger P."/>
            <person name="Mueller R.-W."/>
            <person name="Bruemmer F."/>
            <person name="Labrenz M."/>
            <person name="Spormann A.M."/>
            <person name="Op den Camp H."/>
            <person name="Overmann J."/>
            <person name="Amann R."/>
            <person name="Jetten M.S.M."/>
            <person name="Mascher T."/>
            <person name="Medema M.H."/>
            <person name="Devos D.P."/>
            <person name="Kaster A.-K."/>
            <person name="Ovreas L."/>
            <person name="Rohde M."/>
            <person name="Galperin M.Y."/>
            <person name="Jogler C."/>
        </authorList>
    </citation>
    <scope>NUCLEOTIDE SEQUENCE [LARGE SCALE GENOMIC DNA]</scope>
    <source>
        <strain evidence="2 3">Pr1d</strain>
    </source>
</reference>
<organism evidence="2 3">
    <name type="scientific">Bythopirellula goksoeyrii</name>
    <dbReference type="NCBI Taxonomy" id="1400387"/>
    <lineage>
        <taxon>Bacteria</taxon>
        <taxon>Pseudomonadati</taxon>
        <taxon>Planctomycetota</taxon>
        <taxon>Planctomycetia</taxon>
        <taxon>Pirellulales</taxon>
        <taxon>Lacipirellulaceae</taxon>
        <taxon>Bythopirellula</taxon>
    </lineage>
</organism>
<protein>
    <submittedName>
        <fullName evidence="2">Uncharacterized protein</fullName>
    </submittedName>
</protein>
<evidence type="ECO:0000256" key="1">
    <source>
        <dbReference type="SAM" id="MobiDB-lite"/>
    </source>
</evidence>
<proteinExistence type="predicted"/>
<keyword evidence="3" id="KW-1185">Reference proteome</keyword>
<name>A0A5B9QB05_9BACT</name>